<evidence type="ECO:0000256" key="1">
    <source>
        <dbReference type="SAM" id="Coils"/>
    </source>
</evidence>
<organism evidence="3">
    <name type="scientific">marine sediment metagenome</name>
    <dbReference type="NCBI Taxonomy" id="412755"/>
    <lineage>
        <taxon>unclassified sequences</taxon>
        <taxon>metagenomes</taxon>
        <taxon>ecological metagenomes</taxon>
    </lineage>
</organism>
<reference evidence="3" key="1">
    <citation type="journal article" date="2015" name="Nature">
        <title>Complex archaea that bridge the gap between prokaryotes and eukaryotes.</title>
        <authorList>
            <person name="Spang A."/>
            <person name="Saw J.H."/>
            <person name="Jorgensen S.L."/>
            <person name="Zaremba-Niedzwiedzka K."/>
            <person name="Martijn J."/>
            <person name="Lind A.E."/>
            <person name="van Eijk R."/>
            <person name="Schleper C."/>
            <person name="Guy L."/>
            <person name="Ettema T.J."/>
        </authorList>
    </citation>
    <scope>NUCLEOTIDE SEQUENCE</scope>
</reference>
<accession>A0A0F9SM15</accession>
<feature type="region of interest" description="Disordered" evidence="2">
    <location>
        <begin position="134"/>
        <end position="154"/>
    </location>
</feature>
<comment type="caution">
    <text evidence="3">The sequence shown here is derived from an EMBL/GenBank/DDBJ whole genome shotgun (WGS) entry which is preliminary data.</text>
</comment>
<keyword evidence="1" id="KW-0175">Coiled coil</keyword>
<feature type="coiled-coil region" evidence="1">
    <location>
        <begin position="7"/>
        <end position="34"/>
    </location>
</feature>
<dbReference type="EMBL" id="LAZR01000412">
    <property type="protein sequence ID" value="KKN70055.1"/>
    <property type="molecule type" value="Genomic_DNA"/>
</dbReference>
<gene>
    <name evidence="3" type="ORF">LCGC14_0435020</name>
</gene>
<name>A0A0F9SM15_9ZZZZ</name>
<proteinExistence type="predicted"/>
<dbReference type="AlphaFoldDB" id="A0A0F9SM15"/>
<protein>
    <submittedName>
        <fullName evidence="3">Uncharacterized protein</fullName>
    </submittedName>
</protein>
<sequence length="154" mass="18330">MATLEKLLNLQAKVKDLESCRSNLEKENENITKDTLKKKSDANREITKQKEDFDIYKRGVEQNHKKIETSLTNREKERLLKEKEGRDLDADIQDFNKKKRSFAQEKKDIEKLKSEYIDREYKANLLIAQYNKMTGELPQEKPKVEKISKKKKKR</sequence>
<evidence type="ECO:0000256" key="2">
    <source>
        <dbReference type="SAM" id="MobiDB-lite"/>
    </source>
</evidence>
<evidence type="ECO:0000313" key="3">
    <source>
        <dbReference type="EMBL" id="KKN70055.1"/>
    </source>
</evidence>
<feature type="compositionally biased region" description="Basic and acidic residues" evidence="2">
    <location>
        <begin position="138"/>
        <end position="147"/>
    </location>
</feature>